<dbReference type="InterPro" id="IPR051044">
    <property type="entry name" value="MAG_DAG_Lipase"/>
</dbReference>
<gene>
    <name evidence="2" type="ORF">LC087_00310</name>
</gene>
<protein>
    <submittedName>
        <fullName evidence="2">Lysophospholipase</fullName>
    </submittedName>
</protein>
<feature type="domain" description="Serine aminopeptidase S33" evidence="1">
    <location>
        <begin position="27"/>
        <end position="292"/>
    </location>
</feature>
<evidence type="ECO:0000313" key="2">
    <source>
        <dbReference type="EMBL" id="WLR42731.1"/>
    </source>
</evidence>
<accession>A0ABY9JTL3</accession>
<organism evidence="2 3">
    <name type="scientific">Bacillus carboniphilus</name>
    <dbReference type="NCBI Taxonomy" id="86663"/>
    <lineage>
        <taxon>Bacteria</taxon>
        <taxon>Bacillati</taxon>
        <taxon>Bacillota</taxon>
        <taxon>Bacilli</taxon>
        <taxon>Bacillales</taxon>
        <taxon>Bacillaceae</taxon>
        <taxon>Bacillus</taxon>
    </lineage>
</organism>
<sequence>MRVETFMLKSEEGKQVHAKKWLSDDGDVKAVVQLSHGMAEHIERYDEFASFLVKHGYAVYGHDHRGHGNTAESTEELGHFHDENGFSLVVEDLKRMTEIIKKDYPNKPIILMGHSMGSFVARRYIQLYGEQLSGVIISGTGGDPGLAGKVGKRLAMREAKRKGARVKSERMDKLMFGRFNQSFKPNRTDFDWLSRDHSKVDEYVNDPLCGEICSAQFYHDLLDGLLLIHREEEVKKTPKDLPIFIFSGSEDPVGQNTKGVLKVVKQLQEAGVTDLQYKFYENGRHEMLNETNRQEVFEDVLHWLDRHVNE</sequence>
<dbReference type="PANTHER" id="PTHR11614">
    <property type="entry name" value="PHOSPHOLIPASE-RELATED"/>
    <property type="match status" value="1"/>
</dbReference>
<evidence type="ECO:0000259" key="1">
    <source>
        <dbReference type="Pfam" id="PF12146"/>
    </source>
</evidence>
<dbReference type="Gene3D" id="3.40.50.1820">
    <property type="entry name" value="alpha/beta hydrolase"/>
    <property type="match status" value="1"/>
</dbReference>
<dbReference type="InterPro" id="IPR022742">
    <property type="entry name" value="Hydrolase_4"/>
</dbReference>
<keyword evidence="3" id="KW-1185">Reference proteome</keyword>
<name>A0ABY9JTL3_9BACI</name>
<dbReference type="Pfam" id="PF12146">
    <property type="entry name" value="Hydrolase_4"/>
    <property type="match status" value="1"/>
</dbReference>
<evidence type="ECO:0000313" key="3">
    <source>
        <dbReference type="Proteomes" id="UP001197974"/>
    </source>
</evidence>
<dbReference type="InterPro" id="IPR029058">
    <property type="entry name" value="AB_hydrolase_fold"/>
</dbReference>
<dbReference type="RefSeq" id="WP_226539443.1">
    <property type="nucleotide sequence ID" value="NZ_CP129013.1"/>
</dbReference>
<reference evidence="2 3" key="1">
    <citation type="submission" date="2023-06" db="EMBL/GenBank/DDBJ databases">
        <title>Five Gram-positive bacteria isolated from mangrove sediments in Shenzhen, Guangdong, China.</title>
        <authorList>
            <person name="Yu S."/>
            <person name="Zheng W."/>
            <person name="Huang Y."/>
        </authorList>
    </citation>
    <scope>NUCLEOTIDE SEQUENCE [LARGE SCALE GENOMIC DNA]</scope>
    <source>
        <strain evidence="2 3">SaN35-3</strain>
    </source>
</reference>
<dbReference type="SUPFAM" id="SSF53474">
    <property type="entry name" value="alpha/beta-Hydrolases"/>
    <property type="match status" value="1"/>
</dbReference>
<proteinExistence type="predicted"/>
<dbReference type="Proteomes" id="UP001197974">
    <property type="component" value="Chromosome"/>
</dbReference>
<dbReference type="EMBL" id="CP129013">
    <property type="protein sequence ID" value="WLR42731.1"/>
    <property type="molecule type" value="Genomic_DNA"/>
</dbReference>